<feature type="region of interest" description="Disordered" evidence="1">
    <location>
        <begin position="1"/>
        <end position="51"/>
    </location>
</feature>
<reference evidence="3" key="1">
    <citation type="thesis" date="2021" institute="BYU ScholarsArchive" country="Provo, UT, USA">
        <title>Applications of and Algorithms for Genome Assembly and Genomic Analyses with an Emphasis on Marine Teleosts.</title>
        <authorList>
            <person name="Pickett B.D."/>
        </authorList>
    </citation>
    <scope>NUCLEOTIDE SEQUENCE</scope>
    <source>
        <strain evidence="3">HI-2016</strain>
    </source>
</reference>
<keyword evidence="2" id="KW-0812">Transmembrane</keyword>
<dbReference type="Proteomes" id="UP000824540">
    <property type="component" value="Unassembled WGS sequence"/>
</dbReference>
<evidence type="ECO:0000313" key="3">
    <source>
        <dbReference type="EMBL" id="KAG9344278.1"/>
    </source>
</evidence>
<gene>
    <name evidence="3" type="ORF">JZ751_010947</name>
</gene>
<keyword evidence="2" id="KW-0472">Membrane</keyword>
<evidence type="ECO:0000256" key="1">
    <source>
        <dbReference type="SAM" id="MobiDB-lite"/>
    </source>
</evidence>
<dbReference type="AlphaFoldDB" id="A0A8T2P3X1"/>
<dbReference type="EMBL" id="JAFBMS010000020">
    <property type="protein sequence ID" value="KAG9344278.1"/>
    <property type="molecule type" value="Genomic_DNA"/>
</dbReference>
<keyword evidence="2" id="KW-1133">Transmembrane helix</keyword>
<evidence type="ECO:0000313" key="4">
    <source>
        <dbReference type="Proteomes" id="UP000824540"/>
    </source>
</evidence>
<feature type="compositionally biased region" description="Basic and acidic residues" evidence="1">
    <location>
        <begin position="25"/>
        <end position="37"/>
    </location>
</feature>
<dbReference type="OrthoDB" id="65434at2759"/>
<proteinExistence type="predicted"/>
<feature type="transmembrane region" description="Helical" evidence="2">
    <location>
        <begin position="58"/>
        <end position="79"/>
    </location>
</feature>
<feature type="compositionally biased region" description="Polar residues" evidence="1">
    <location>
        <begin position="13"/>
        <end position="24"/>
    </location>
</feature>
<keyword evidence="4" id="KW-1185">Reference proteome</keyword>
<evidence type="ECO:0000256" key="2">
    <source>
        <dbReference type="SAM" id="Phobius"/>
    </source>
</evidence>
<name>A0A8T2P3X1_9TELE</name>
<sequence length="107" mass="12016">MTRNAEPARNVNLKPSFNQSNLKSDTNKKNGYHKTDQKNGTANGVHSDPRASESFEQAPLYVAVMTYLGFGIVTLFGYFRDFLRAVGLEKCHLAQERAEQKVNGENH</sequence>
<protein>
    <submittedName>
        <fullName evidence="3">Uncharacterized protein</fullName>
    </submittedName>
</protein>
<comment type="caution">
    <text evidence="3">The sequence shown here is derived from an EMBL/GenBank/DDBJ whole genome shotgun (WGS) entry which is preliminary data.</text>
</comment>
<organism evidence="3 4">
    <name type="scientific">Albula glossodonta</name>
    <name type="common">roundjaw bonefish</name>
    <dbReference type="NCBI Taxonomy" id="121402"/>
    <lineage>
        <taxon>Eukaryota</taxon>
        <taxon>Metazoa</taxon>
        <taxon>Chordata</taxon>
        <taxon>Craniata</taxon>
        <taxon>Vertebrata</taxon>
        <taxon>Euteleostomi</taxon>
        <taxon>Actinopterygii</taxon>
        <taxon>Neopterygii</taxon>
        <taxon>Teleostei</taxon>
        <taxon>Albuliformes</taxon>
        <taxon>Albulidae</taxon>
        <taxon>Albula</taxon>
    </lineage>
</organism>
<accession>A0A8T2P3X1</accession>